<gene>
    <name evidence="2" type="ORF">BCR25_15780</name>
</gene>
<name>A0A1E5H201_9ENTE</name>
<keyword evidence="3" id="KW-1185">Reference proteome</keyword>
<organism evidence="2 3">
    <name type="scientific">Enterococcus termitis</name>
    <dbReference type="NCBI Taxonomy" id="332950"/>
    <lineage>
        <taxon>Bacteria</taxon>
        <taxon>Bacillati</taxon>
        <taxon>Bacillota</taxon>
        <taxon>Bacilli</taxon>
        <taxon>Lactobacillales</taxon>
        <taxon>Enterococcaceae</taxon>
        <taxon>Enterococcus</taxon>
    </lineage>
</organism>
<comment type="caution">
    <text evidence="2">The sequence shown here is derived from an EMBL/GenBank/DDBJ whole genome shotgun (WGS) entry which is preliminary data.</text>
</comment>
<proteinExistence type="predicted"/>
<dbReference type="EMBL" id="MIJY01000005">
    <property type="protein sequence ID" value="OEG18660.1"/>
    <property type="molecule type" value="Genomic_DNA"/>
</dbReference>
<dbReference type="RefSeq" id="WP_069662509.1">
    <property type="nucleotide sequence ID" value="NZ_JBHUJJ010000002.1"/>
</dbReference>
<keyword evidence="1" id="KW-0175">Coiled coil</keyword>
<dbReference type="AlphaFoldDB" id="A0A1E5H201"/>
<evidence type="ECO:0000313" key="3">
    <source>
        <dbReference type="Proteomes" id="UP000095094"/>
    </source>
</evidence>
<protein>
    <submittedName>
        <fullName evidence="2">Uncharacterized protein</fullName>
    </submittedName>
</protein>
<dbReference type="Proteomes" id="UP000095094">
    <property type="component" value="Unassembled WGS sequence"/>
</dbReference>
<evidence type="ECO:0000256" key="1">
    <source>
        <dbReference type="SAM" id="Coils"/>
    </source>
</evidence>
<feature type="coiled-coil region" evidence="1">
    <location>
        <begin position="28"/>
        <end position="59"/>
    </location>
</feature>
<evidence type="ECO:0000313" key="2">
    <source>
        <dbReference type="EMBL" id="OEG18660.1"/>
    </source>
</evidence>
<sequence length="59" mass="7141">MISDKIDELDERLTKQLIKYEVSPTKSREQYIRKLTSQKMELERELNKQRTLIGQFLNN</sequence>
<reference evidence="3" key="1">
    <citation type="submission" date="2016-09" db="EMBL/GenBank/DDBJ databases">
        <authorList>
            <person name="Gulvik C.A."/>
        </authorList>
    </citation>
    <scope>NUCLEOTIDE SEQUENCE [LARGE SCALE GENOMIC DNA]</scope>
    <source>
        <strain evidence="3">LMG 8895</strain>
    </source>
</reference>
<accession>A0A1E5H201</accession>